<protein>
    <submittedName>
        <fullName evidence="1">Uncharacterized protein</fullName>
    </submittedName>
</protein>
<evidence type="ECO:0000313" key="2">
    <source>
        <dbReference type="Proteomes" id="UP000619788"/>
    </source>
</evidence>
<proteinExistence type="predicted"/>
<organism evidence="1 2">
    <name type="scientific">Planobispora siamensis</name>
    <dbReference type="NCBI Taxonomy" id="936338"/>
    <lineage>
        <taxon>Bacteria</taxon>
        <taxon>Bacillati</taxon>
        <taxon>Actinomycetota</taxon>
        <taxon>Actinomycetes</taxon>
        <taxon>Streptosporangiales</taxon>
        <taxon>Streptosporangiaceae</taxon>
        <taxon>Planobispora</taxon>
    </lineage>
</organism>
<dbReference type="Proteomes" id="UP000619788">
    <property type="component" value="Unassembled WGS sequence"/>
</dbReference>
<dbReference type="EMBL" id="BOOJ01000052">
    <property type="protein sequence ID" value="GIH95300.1"/>
    <property type="molecule type" value="Genomic_DNA"/>
</dbReference>
<evidence type="ECO:0000313" key="1">
    <source>
        <dbReference type="EMBL" id="GIH95300.1"/>
    </source>
</evidence>
<reference evidence="1 2" key="1">
    <citation type="submission" date="2021-01" db="EMBL/GenBank/DDBJ databases">
        <title>Whole genome shotgun sequence of Planobispora siamensis NBRC 107568.</title>
        <authorList>
            <person name="Komaki H."/>
            <person name="Tamura T."/>
        </authorList>
    </citation>
    <scope>NUCLEOTIDE SEQUENCE [LARGE SCALE GENOMIC DNA]</scope>
    <source>
        <strain evidence="1 2">NBRC 107568</strain>
    </source>
</reference>
<dbReference type="AlphaFoldDB" id="A0A8J3WN24"/>
<gene>
    <name evidence="1" type="ORF">Psi01_59300</name>
</gene>
<sequence length="71" mass="8017">MAKKSRHHWDPDPTVEPLPAHISNPCRRGDHDTCLGRVALYPVVDGKRFTRCECPVCNHPAIRTIRVKSSS</sequence>
<comment type="caution">
    <text evidence="1">The sequence shown here is derived from an EMBL/GenBank/DDBJ whole genome shotgun (WGS) entry which is preliminary data.</text>
</comment>
<accession>A0A8J3WN24</accession>
<keyword evidence="2" id="KW-1185">Reference proteome</keyword>
<name>A0A8J3WN24_9ACTN</name>